<evidence type="ECO:0000256" key="3">
    <source>
        <dbReference type="ARBA" id="ARBA00022490"/>
    </source>
</evidence>
<feature type="binding site" evidence="10">
    <location>
        <position position="343"/>
    </location>
    <ligand>
        <name>glyoxylate</name>
        <dbReference type="ChEBI" id="CHEBI:36655"/>
    </ligand>
</feature>
<feature type="binding site" evidence="10">
    <location>
        <position position="544"/>
    </location>
    <ligand>
        <name>acetyl-CoA</name>
        <dbReference type="ChEBI" id="CHEBI:57288"/>
    </ligand>
</feature>
<dbReference type="NCBIfam" id="NF002825">
    <property type="entry name" value="PRK02999.1"/>
    <property type="match status" value="1"/>
</dbReference>
<dbReference type="InterPro" id="IPR048355">
    <property type="entry name" value="MS_C"/>
</dbReference>
<keyword evidence="3 10" id="KW-0963">Cytoplasm</keyword>
<dbReference type="InterPro" id="IPR011076">
    <property type="entry name" value="Malate_synth_sf"/>
</dbReference>
<dbReference type="HAMAP" id="MF_00641">
    <property type="entry name" value="Malate_synth_G"/>
    <property type="match status" value="1"/>
</dbReference>
<comment type="caution">
    <text evidence="17">The sequence shown here is derived from an EMBL/GenBank/DDBJ whole genome shotgun (WGS) entry which is preliminary data.</text>
</comment>
<keyword evidence="17" id="KW-0012">Acyltransferase</keyword>
<dbReference type="InterPro" id="IPR048356">
    <property type="entry name" value="MS_N"/>
</dbReference>
<feature type="binding site" evidence="10">
    <location>
        <position position="316"/>
    </location>
    <ligand>
        <name>acetyl-CoA</name>
        <dbReference type="ChEBI" id="CHEBI:57288"/>
    </ligand>
</feature>
<evidence type="ECO:0000313" key="17">
    <source>
        <dbReference type="EMBL" id="MBB4651341.1"/>
    </source>
</evidence>
<comment type="cofactor">
    <cofactor evidence="1 10">
        <name>Mg(2+)</name>
        <dbReference type="ChEBI" id="CHEBI:18420"/>
    </cofactor>
</comment>
<dbReference type="Proteomes" id="UP000539538">
    <property type="component" value="Unassembled WGS sequence"/>
</dbReference>
<dbReference type="InterPro" id="IPR048357">
    <property type="entry name" value="MSG_insertion"/>
</dbReference>
<feature type="domain" description="Malate synthase N-terminal" evidence="14">
    <location>
        <begin position="19"/>
        <end position="72"/>
    </location>
</feature>
<comment type="catalytic activity">
    <reaction evidence="9 10 12">
        <text>glyoxylate + acetyl-CoA + H2O = (S)-malate + CoA + H(+)</text>
        <dbReference type="Rhea" id="RHEA:18181"/>
        <dbReference type="ChEBI" id="CHEBI:15377"/>
        <dbReference type="ChEBI" id="CHEBI:15378"/>
        <dbReference type="ChEBI" id="CHEBI:15589"/>
        <dbReference type="ChEBI" id="CHEBI:36655"/>
        <dbReference type="ChEBI" id="CHEBI:57287"/>
        <dbReference type="ChEBI" id="CHEBI:57288"/>
        <dbReference type="EC" id="2.3.3.9"/>
    </reaction>
</comment>
<dbReference type="EC" id="2.3.3.9" evidence="10 11"/>
<dbReference type="Gene3D" id="1.20.1220.12">
    <property type="entry name" value="Malate synthase, domain III"/>
    <property type="match status" value="1"/>
</dbReference>
<sequence>MTKTYESVAGLSVHPALRAFVDTEVLPSARLEPAAFWAGLAEIIRDLAPRHHELLAIRGDLQARIDTWHRDRKGQGHDAAGYEQFLREIGYLVPAPAADAYQVATKNVDAEIGTIAGPQLVVPLSNARYALNAANARWGSLYDAFYSTDAIAETDGAERSKTFNPVRASRVIACVREFLDLAVPLAQGSHADATSYIVERGKLQVSLADGSKTGLKSAGQLAGFTGPRHEPKSVLLVNNGLHIELVFDREHAVGALDAAGISNVVIEAAVSIIMDLEDAVSAVDADDKVAVYRSWQRLMDGSLSSEFTKDGKTVTRRLVEDRVFTAPGGGELVLHGRSTMLVRNVGHHMFTDAVLDEAGNPVPEAILDAAITVASAAQDIRGENAVRNSRTGSVYVVKPKMHGPDEVGLSDALFKRIEELVGLPKYTMKIGVMDEERRTSANLAACLSKVRDRTVFINTGFLDRTGDEIHTSMEAGPMQRKAEMASATWLKAYEANNVDVGIARNLPGRAQIDKGMWAAPDQMAGLIEKKVAHPGAGASTAWVPTPTAAVLHAMHYHLVDVAAVQDQLRGKEQTSLADLLTIPLATRSYSAEEIKAELENNLQGLLGYVVRWVGQGVGVSTVPDLDNVRLMEDRATLRIASQHVANWLHHGIVSEGQVRETMQRMAAVVDRQNAATEGYKPLAPGFDSPAFKAAEDLVFTGRTQPNGYTEHVLHARRREAKALSA</sequence>
<keyword evidence="2 10" id="KW-0329">Glyoxylate bypass</keyword>
<keyword evidence="5 10" id="KW-0808">Transferase</keyword>
<feature type="domain" description="Malate synthase TIM barrel" evidence="13">
    <location>
        <begin position="339"/>
        <end position="581"/>
    </location>
</feature>
<comment type="caution">
    <text evidence="10">Lacks conserved residue(s) required for the propagation of feature annotation.</text>
</comment>
<evidence type="ECO:0000259" key="13">
    <source>
        <dbReference type="Pfam" id="PF01274"/>
    </source>
</evidence>
<dbReference type="Gene3D" id="3.20.20.360">
    <property type="entry name" value="Malate synthase, domain 3"/>
    <property type="match status" value="2"/>
</dbReference>
<evidence type="ECO:0000256" key="2">
    <source>
        <dbReference type="ARBA" id="ARBA00022435"/>
    </source>
</evidence>
<dbReference type="GO" id="GO:0004474">
    <property type="term" value="F:malate synthase activity"/>
    <property type="evidence" value="ECO:0007669"/>
    <property type="project" value="UniProtKB-EC"/>
</dbReference>
<name>A0ABR6L3F8_9HYPH</name>
<dbReference type="PANTHER" id="PTHR42739:SF1">
    <property type="entry name" value="MALATE SYNTHASE G"/>
    <property type="match status" value="1"/>
</dbReference>
<feature type="domain" description="Malate synthase G alpha-beta insertion" evidence="15">
    <location>
        <begin position="163"/>
        <end position="238"/>
    </location>
</feature>
<keyword evidence="18" id="KW-1185">Reference proteome</keyword>
<proteinExistence type="inferred from homology"/>
<feature type="binding site" evidence="10">
    <location>
        <position position="463"/>
    </location>
    <ligand>
        <name>Mg(2+)</name>
        <dbReference type="ChEBI" id="CHEBI:18420"/>
    </ligand>
</feature>
<dbReference type="PANTHER" id="PTHR42739">
    <property type="entry name" value="MALATE SYNTHASE G"/>
    <property type="match status" value="1"/>
</dbReference>
<dbReference type="InterPro" id="IPR001465">
    <property type="entry name" value="Malate_synthase_TIM"/>
</dbReference>
<feature type="binding site" evidence="10">
    <location>
        <position position="121"/>
    </location>
    <ligand>
        <name>acetyl-CoA</name>
        <dbReference type="ChEBI" id="CHEBI:57288"/>
    </ligand>
</feature>
<feature type="binding site" evidence="10">
    <location>
        <begin position="128"/>
        <end position="129"/>
    </location>
    <ligand>
        <name>acetyl-CoA</name>
        <dbReference type="ChEBI" id="CHEBI:57288"/>
    </ligand>
</feature>
<dbReference type="InterPro" id="IPR006253">
    <property type="entry name" value="Malate_synthG"/>
</dbReference>
<keyword evidence="4 10" id="KW-0816">Tricarboxylic acid cycle</keyword>
<evidence type="ECO:0000259" key="15">
    <source>
        <dbReference type="Pfam" id="PF20658"/>
    </source>
</evidence>
<evidence type="ECO:0000256" key="9">
    <source>
        <dbReference type="ARBA" id="ARBA00047918"/>
    </source>
</evidence>
<dbReference type="EMBL" id="JACHOT010000004">
    <property type="protein sequence ID" value="MBB4651341.1"/>
    <property type="molecule type" value="Genomic_DNA"/>
</dbReference>
<evidence type="ECO:0000256" key="8">
    <source>
        <dbReference type="ARBA" id="ARBA00023097"/>
    </source>
</evidence>
<comment type="similarity">
    <text evidence="10 12">Belongs to the malate synthase family. GlcB subfamily.</text>
</comment>
<dbReference type="NCBIfam" id="TIGR01345">
    <property type="entry name" value="malate_syn_G"/>
    <property type="match status" value="1"/>
</dbReference>
<feature type="binding site" evidence="10">
    <location>
        <position position="435"/>
    </location>
    <ligand>
        <name>glyoxylate</name>
        <dbReference type="ChEBI" id="CHEBI:36655"/>
    </ligand>
</feature>
<organism evidence="17 18">
    <name type="scientific">Aminobacter niigataensis</name>
    <dbReference type="NCBI Taxonomy" id="83265"/>
    <lineage>
        <taxon>Bacteria</taxon>
        <taxon>Pseudomonadati</taxon>
        <taxon>Pseudomonadota</taxon>
        <taxon>Alphaproteobacteria</taxon>
        <taxon>Hyphomicrobiales</taxon>
        <taxon>Phyllobacteriaceae</taxon>
        <taxon>Aminobacter</taxon>
    </lineage>
</organism>
<feature type="domain" description="Malate synthase C-terminal" evidence="16">
    <location>
        <begin position="593"/>
        <end position="699"/>
    </location>
</feature>
<protein>
    <recommendedName>
        <fullName evidence="10 11">Malate synthase G</fullName>
        <ecNumber evidence="10 11">2.3.3.9</ecNumber>
    </recommendedName>
</protein>
<comment type="pathway">
    <text evidence="10 12">Carbohydrate metabolism; glyoxylate cycle; (S)-malate from isocitrate: step 2/2.</text>
</comment>
<evidence type="ECO:0000313" key="18">
    <source>
        <dbReference type="Proteomes" id="UP000539538"/>
    </source>
</evidence>
<evidence type="ECO:0000256" key="12">
    <source>
        <dbReference type="RuleBase" id="RU003572"/>
    </source>
</evidence>
<evidence type="ECO:0000259" key="14">
    <source>
        <dbReference type="Pfam" id="PF20656"/>
    </source>
</evidence>
<dbReference type="Pfam" id="PF20656">
    <property type="entry name" value="MS_N"/>
    <property type="match status" value="1"/>
</dbReference>
<dbReference type="Pfam" id="PF20659">
    <property type="entry name" value="MS_C"/>
    <property type="match status" value="1"/>
</dbReference>
<dbReference type="SUPFAM" id="SSF51645">
    <property type="entry name" value="Malate synthase G"/>
    <property type="match status" value="1"/>
</dbReference>
<dbReference type="InterPro" id="IPR046363">
    <property type="entry name" value="MS_N_TIM-barrel_dom"/>
</dbReference>
<keyword evidence="8 10" id="KW-0558">Oxidation</keyword>
<evidence type="ECO:0000259" key="16">
    <source>
        <dbReference type="Pfam" id="PF20659"/>
    </source>
</evidence>
<dbReference type="InterPro" id="IPR044856">
    <property type="entry name" value="Malate_synth_C_sf"/>
</dbReference>
<keyword evidence="7 10" id="KW-0460">Magnesium</keyword>
<dbReference type="Pfam" id="PF20658">
    <property type="entry name" value="MSG_insertion"/>
    <property type="match status" value="1"/>
</dbReference>
<dbReference type="Pfam" id="PF01274">
    <property type="entry name" value="MS_TIM-barrel"/>
    <property type="match status" value="1"/>
</dbReference>
<comment type="subunit">
    <text evidence="10">Monomer.</text>
</comment>
<reference evidence="17 18" key="1">
    <citation type="submission" date="2020-08" db="EMBL/GenBank/DDBJ databases">
        <title>Genomic Encyclopedia of Type Strains, Phase IV (KMG-IV): sequencing the most valuable type-strain genomes for metagenomic binning, comparative biology and taxonomic classification.</title>
        <authorList>
            <person name="Goeker M."/>
        </authorList>
    </citation>
    <scope>NUCLEOTIDE SEQUENCE [LARGE SCALE GENOMIC DNA]</scope>
    <source>
        <strain evidence="17 18">DSM 7050</strain>
    </source>
</reference>
<comment type="function">
    <text evidence="10">Involved in the glycolate utilization. Catalyzes the condensation and subsequent hydrolysis of acetyl-coenzyme A (acetyl-CoA) and glyoxylate to form malate and CoA.</text>
</comment>
<feature type="binding site" evidence="10">
    <location>
        <begin position="460"/>
        <end position="463"/>
    </location>
    <ligand>
        <name>glyoxylate</name>
        <dbReference type="ChEBI" id="CHEBI:36655"/>
    </ligand>
</feature>
<keyword evidence="6 10" id="KW-0479">Metal-binding</keyword>
<evidence type="ECO:0000256" key="10">
    <source>
        <dbReference type="HAMAP-Rule" id="MF_00641"/>
    </source>
</evidence>
<evidence type="ECO:0000256" key="4">
    <source>
        <dbReference type="ARBA" id="ARBA00022532"/>
    </source>
</evidence>
<feature type="binding site" evidence="10">
    <location>
        <position position="435"/>
    </location>
    <ligand>
        <name>Mg(2+)</name>
        <dbReference type="ChEBI" id="CHEBI:18420"/>
    </ligand>
</feature>
<comment type="subcellular location">
    <subcellularLocation>
        <location evidence="10 12">Cytoplasm</location>
    </subcellularLocation>
</comment>
<evidence type="ECO:0000256" key="1">
    <source>
        <dbReference type="ARBA" id="ARBA00001946"/>
    </source>
</evidence>
<dbReference type="RefSeq" id="WP_183263199.1">
    <property type="nucleotide sequence ID" value="NZ_BAAAVZ010000001.1"/>
</dbReference>
<feature type="active site" description="Proton donor" evidence="10">
    <location>
        <position position="633"/>
    </location>
</feature>
<accession>A0ABR6L3F8</accession>
<gene>
    <name evidence="10" type="primary">glcB</name>
    <name evidence="17" type="ORF">GGQ99_003108</name>
</gene>
<evidence type="ECO:0000256" key="5">
    <source>
        <dbReference type="ARBA" id="ARBA00022679"/>
    </source>
</evidence>
<evidence type="ECO:0000256" key="11">
    <source>
        <dbReference type="NCBIfam" id="TIGR01345"/>
    </source>
</evidence>
<feature type="active site" description="Proton acceptor" evidence="10">
    <location>
        <position position="343"/>
    </location>
</feature>
<evidence type="ECO:0000256" key="6">
    <source>
        <dbReference type="ARBA" id="ARBA00022723"/>
    </source>
</evidence>
<evidence type="ECO:0000256" key="7">
    <source>
        <dbReference type="ARBA" id="ARBA00022842"/>
    </source>
</evidence>